<keyword evidence="2" id="KW-1185">Reference proteome</keyword>
<name>A0A0J1B2J4_RHOIS</name>
<evidence type="ECO:0000313" key="2">
    <source>
        <dbReference type="Proteomes" id="UP000036367"/>
    </source>
</evidence>
<evidence type="ECO:0000313" key="1">
    <source>
        <dbReference type="EMBL" id="KLU01140.1"/>
    </source>
</evidence>
<sequence length="42" mass="5159">MILQIDLVLDHRFRSQYWHERDPARTRTRKRGRGSIGVMRCF</sequence>
<dbReference type="Proteomes" id="UP000036367">
    <property type="component" value="Unassembled WGS sequence"/>
</dbReference>
<accession>A0A0J1B2J4</accession>
<comment type="caution">
    <text evidence="1">The sequence shown here is derived from an EMBL/GenBank/DDBJ whole genome shotgun (WGS) entry which is preliminary data.</text>
</comment>
<dbReference type="AlphaFoldDB" id="A0A0J1B2J4"/>
<protein>
    <submittedName>
        <fullName evidence="1">Uncharacterized protein</fullName>
    </submittedName>
</protein>
<dbReference type="PATRIC" id="fig|595434.4.peg.6390"/>
<gene>
    <name evidence="1" type="ORF">RISK_006709</name>
</gene>
<reference evidence="1" key="1">
    <citation type="submission" date="2015-05" db="EMBL/GenBank/DDBJ databases">
        <title>Permanent draft genome of Rhodopirellula islandicus K833.</title>
        <authorList>
            <person name="Kizina J."/>
            <person name="Richter M."/>
            <person name="Glockner F.O."/>
            <person name="Harder J."/>
        </authorList>
    </citation>
    <scope>NUCLEOTIDE SEQUENCE [LARGE SCALE GENOMIC DNA]</scope>
    <source>
        <strain evidence="1">K833</strain>
    </source>
</reference>
<proteinExistence type="predicted"/>
<organism evidence="1 2">
    <name type="scientific">Rhodopirellula islandica</name>
    <dbReference type="NCBI Taxonomy" id="595434"/>
    <lineage>
        <taxon>Bacteria</taxon>
        <taxon>Pseudomonadati</taxon>
        <taxon>Planctomycetota</taxon>
        <taxon>Planctomycetia</taxon>
        <taxon>Pirellulales</taxon>
        <taxon>Pirellulaceae</taxon>
        <taxon>Rhodopirellula</taxon>
    </lineage>
</organism>
<dbReference type="EMBL" id="LECT01000055">
    <property type="protein sequence ID" value="KLU01140.1"/>
    <property type="molecule type" value="Genomic_DNA"/>
</dbReference>